<comment type="caution">
    <text evidence="2">The sequence shown here is derived from an EMBL/GenBank/DDBJ whole genome shotgun (WGS) entry which is preliminary data.</text>
</comment>
<dbReference type="Pfam" id="PF07510">
    <property type="entry name" value="GmrSD_C"/>
    <property type="match status" value="1"/>
</dbReference>
<dbReference type="AlphaFoldDB" id="A0A5C6MB98"/>
<evidence type="ECO:0000313" key="2">
    <source>
        <dbReference type="EMBL" id="TWW12128.1"/>
    </source>
</evidence>
<dbReference type="PANTHER" id="PTHR35149">
    <property type="entry name" value="SLL5132 PROTEIN"/>
    <property type="match status" value="1"/>
</dbReference>
<sequence>SLMAAYRLISQVPQLPNAGNRRMWRAATYFERRLQQLCPENDPATACKELLVFLDRILATVIVKIEVGSHADAYTLFESLNNRGEKLTGVDLIKNKMLASLEQSDPGQIEAHFDQWNALIAHLGSDETDQERFFRHFYNGFRSRLKEVVNVPVATGSNLIKIYEKLINHDARGCLSQLATAAQQYALLLADGQPDPSKKLEYAFLNLLRVQGAPGYLLALNLLVRQKELGLDAKRLTSIVGVIVRFFARRNITDLPPTRDLTRLFMAIVEDLTQQAATGDEVEQLIRQHLIDASASDDVFREKLRGPVYDENTPATRFLLCSLAEEEMTRESWVDLWKVNGKHYDWTIEHIFPQGANIPRAWIDMIADGDAELATEYQESCGDMLGNLTLSAYNSSLSNMPFEKKRDRVDRKGRPVGYKNNFCLNRDLAKAKSWTVQQIKKRTEGLVKDILRFFVETIFVLRQGAIDRAQQDCQRGHPLLSVNQFKGLCGMRILRLVDTDDRAQKIAGFVLKNVVKQLPPLLLRPFVRPLIAWNLVKNT</sequence>
<feature type="non-terminal residue" evidence="2">
    <location>
        <position position="1"/>
    </location>
</feature>
<evidence type="ECO:0000259" key="1">
    <source>
        <dbReference type="Pfam" id="PF07510"/>
    </source>
</evidence>
<organism evidence="2 3">
    <name type="scientific">Planctomyces bekefii</name>
    <dbReference type="NCBI Taxonomy" id="1653850"/>
    <lineage>
        <taxon>Bacteria</taxon>
        <taxon>Pseudomonadati</taxon>
        <taxon>Planctomycetota</taxon>
        <taxon>Planctomycetia</taxon>
        <taxon>Planctomycetales</taxon>
        <taxon>Planctomycetaceae</taxon>
        <taxon>Planctomyces</taxon>
    </lineage>
</organism>
<evidence type="ECO:0000313" key="3">
    <source>
        <dbReference type="Proteomes" id="UP000321083"/>
    </source>
</evidence>
<reference evidence="2 3" key="2">
    <citation type="submission" date="2019-08" db="EMBL/GenBank/DDBJ databases">
        <authorList>
            <person name="Henke P."/>
        </authorList>
    </citation>
    <scope>NUCLEOTIDE SEQUENCE [LARGE SCALE GENOMIC DNA]</scope>
    <source>
        <strain evidence="2">Phe10_nw2017</strain>
    </source>
</reference>
<keyword evidence="3" id="KW-1185">Reference proteome</keyword>
<feature type="domain" description="GmrSD restriction endonucleases C-terminal" evidence="1">
    <location>
        <begin position="296"/>
        <end position="448"/>
    </location>
</feature>
<accession>A0A5C6MB98</accession>
<gene>
    <name evidence="2" type="ORF">E3A20_03700</name>
</gene>
<protein>
    <recommendedName>
        <fullName evidence="1">GmrSD restriction endonucleases C-terminal domain-containing protein</fullName>
    </recommendedName>
</protein>
<dbReference type="InterPro" id="IPR011089">
    <property type="entry name" value="GmrSD_C"/>
</dbReference>
<dbReference type="EMBL" id="SRHE01000041">
    <property type="protein sequence ID" value="TWW12128.1"/>
    <property type="molecule type" value="Genomic_DNA"/>
</dbReference>
<dbReference type="Proteomes" id="UP000321083">
    <property type="component" value="Unassembled WGS sequence"/>
</dbReference>
<dbReference type="PANTHER" id="PTHR35149:SF1">
    <property type="entry name" value="DUF5655 DOMAIN-CONTAINING PROTEIN"/>
    <property type="match status" value="1"/>
</dbReference>
<name>A0A5C6MB98_9PLAN</name>
<proteinExistence type="predicted"/>
<reference evidence="2 3" key="1">
    <citation type="submission" date="2019-08" db="EMBL/GenBank/DDBJ databases">
        <title>100 year-old enigma solved: identification of Planctomyces bekefii, the type genus and species of the phylum Planctomycetes.</title>
        <authorList>
            <person name="Svetlana D.N."/>
            <person name="Overmann J."/>
        </authorList>
    </citation>
    <scope>NUCLEOTIDE SEQUENCE [LARGE SCALE GENOMIC DNA]</scope>
    <source>
        <strain evidence="2">Phe10_nw2017</strain>
    </source>
</reference>